<dbReference type="OrthoDB" id="1107506at2759"/>
<dbReference type="SUPFAM" id="SSF47694">
    <property type="entry name" value="Cytochrome c oxidase subunit h"/>
    <property type="match status" value="1"/>
</dbReference>
<keyword evidence="2" id="KW-0496">Mitochondrion</keyword>
<dbReference type="CDD" id="cd00926">
    <property type="entry name" value="Cyt_c_Oxidase_VIb"/>
    <property type="match status" value="1"/>
</dbReference>
<evidence type="ECO:0000256" key="1">
    <source>
        <dbReference type="ARBA" id="ARBA00004173"/>
    </source>
</evidence>
<keyword evidence="4" id="KW-0560">Oxidoreductase</keyword>
<dbReference type="GO" id="GO:0045277">
    <property type="term" value="C:respiratory chain complex IV"/>
    <property type="evidence" value="ECO:0007669"/>
    <property type="project" value="InterPro"/>
</dbReference>
<dbReference type="InterPro" id="IPR036549">
    <property type="entry name" value="CX6/COA6-like_sf"/>
</dbReference>
<dbReference type="STRING" id="10195.A0A3M7SG91"/>
<evidence type="ECO:0000256" key="3">
    <source>
        <dbReference type="ARBA" id="ARBA00023157"/>
    </source>
</evidence>
<comment type="caution">
    <text evidence="4">The sequence shown here is derived from an EMBL/GenBank/DDBJ whole genome shotgun (WGS) entry which is preliminary data.</text>
</comment>
<sequence length="155" mass="18341">MASPDLIIKAVNETTNNKDLSRYDENVCSDIQRKLDSKLKEQELSIPEKALFARNNFAVMNKWEQIFPSGITECLREYFRSRALWAPKFDPRFPNINQAKNCFVNYVDYHRCIKLKGEDYKDCDYFKQVATSMCPNQWLEKFDEQIQDDAFPVDF</sequence>
<reference evidence="4 5" key="1">
    <citation type="journal article" date="2018" name="Sci. Rep.">
        <title>Genomic signatures of local adaptation to the degree of environmental predictability in rotifers.</title>
        <authorList>
            <person name="Franch-Gras L."/>
            <person name="Hahn C."/>
            <person name="Garcia-Roger E.M."/>
            <person name="Carmona M.J."/>
            <person name="Serra M."/>
            <person name="Gomez A."/>
        </authorList>
    </citation>
    <scope>NUCLEOTIDE SEQUENCE [LARGE SCALE GENOMIC DNA]</scope>
    <source>
        <strain evidence="4">HYR1</strain>
    </source>
</reference>
<proteinExistence type="predicted"/>
<dbReference type="GO" id="GO:0016491">
    <property type="term" value="F:oxidoreductase activity"/>
    <property type="evidence" value="ECO:0007669"/>
    <property type="project" value="UniProtKB-KW"/>
</dbReference>
<evidence type="ECO:0000313" key="4">
    <source>
        <dbReference type="EMBL" id="RNA34705.1"/>
    </source>
</evidence>
<dbReference type="Pfam" id="PF02297">
    <property type="entry name" value="COX6B"/>
    <property type="match status" value="1"/>
</dbReference>
<dbReference type="Gene3D" id="1.10.10.140">
    <property type="entry name" value="Cytochrome c oxidase, subunit VIb"/>
    <property type="match status" value="1"/>
</dbReference>
<organism evidence="4 5">
    <name type="scientific">Brachionus plicatilis</name>
    <name type="common">Marine rotifer</name>
    <name type="synonym">Brachionus muelleri</name>
    <dbReference type="NCBI Taxonomy" id="10195"/>
    <lineage>
        <taxon>Eukaryota</taxon>
        <taxon>Metazoa</taxon>
        <taxon>Spiralia</taxon>
        <taxon>Gnathifera</taxon>
        <taxon>Rotifera</taxon>
        <taxon>Eurotatoria</taxon>
        <taxon>Monogononta</taxon>
        <taxon>Pseudotrocha</taxon>
        <taxon>Ploima</taxon>
        <taxon>Brachionidae</taxon>
        <taxon>Brachionus</taxon>
    </lineage>
</organism>
<dbReference type="PANTHER" id="PTHR11387">
    <property type="entry name" value="CYTOCHROME C OXIDASE SUBUNIT 6B"/>
    <property type="match status" value="1"/>
</dbReference>
<protein>
    <submittedName>
        <fullName evidence="4">Cytochrome c oxidase subunit 6B1-like</fullName>
        <ecNumber evidence="4">1.9.3.1</ecNumber>
    </submittedName>
</protein>
<comment type="subcellular location">
    <subcellularLocation>
        <location evidence="1">Mitochondrion</location>
    </subcellularLocation>
</comment>
<accession>A0A3M7SG91</accession>
<dbReference type="InterPro" id="IPR048280">
    <property type="entry name" value="COX6B-like"/>
</dbReference>
<dbReference type="InterPro" id="IPR003213">
    <property type="entry name" value="Cyt_c_oxidase_su6B"/>
</dbReference>
<dbReference type="AlphaFoldDB" id="A0A3M7SG91"/>
<dbReference type="Proteomes" id="UP000276133">
    <property type="component" value="Unassembled WGS sequence"/>
</dbReference>
<dbReference type="GO" id="GO:0005739">
    <property type="term" value="C:mitochondrion"/>
    <property type="evidence" value="ECO:0007669"/>
    <property type="project" value="UniProtKB-SubCell"/>
</dbReference>
<dbReference type="EMBL" id="REGN01001429">
    <property type="protein sequence ID" value="RNA34705.1"/>
    <property type="molecule type" value="Genomic_DNA"/>
</dbReference>
<evidence type="ECO:0000313" key="5">
    <source>
        <dbReference type="Proteomes" id="UP000276133"/>
    </source>
</evidence>
<name>A0A3M7SG91_BRAPC</name>
<evidence type="ECO:0000256" key="2">
    <source>
        <dbReference type="ARBA" id="ARBA00023128"/>
    </source>
</evidence>
<gene>
    <name evidence="4" type="ORF">BpHYR1_014513</name>
</gene>
<keyword evidence="5" id="KW-1185">Reference proteome</keyword>
<dbReference type="EC" id="1.9.3.1" evidence="4"/>
<keyword evidence="3" id="KW-1015">Disulfide bond</keyword>